<feature type="repeat" description="ANK" evidence="1">
    <location>
        <begin position="211"/>
        <end position="251"/>
    </location>
</feature>
<dbReference type="CDD" id="cd11599">
    <property type="entry name" value="HDAC_classII_2"/>
    <property type="match status" value="1"/>
</dbReference>
<dbReference type="InterPro" id="IPR002110">
    <property type="entry name" value="Ankyrin_rpt"/>
</dbReference>
<dbReference type="Proteomes" id="UP000693970">
    <property type="component" value="Unassembled WGS sequence"/>
</dbReference>
<name>A0A9K3KQV7_9STRA</name>
<sequence length="977" mass="107524">MSDGSGSSDDDGDYALDNQAPESSVRYPVHDCCEFDDAETLRRLILRPVEESDDEEAEENCGSKLPGKSSHHREDDNDDDSVESSAASSSDEGESAAAAHAAALGNSPQPIHQRTPVEESKSSVGPNDDGCANEKIMNGGDADSKKEEQSHTKDSNFDFPASRNIRYYCPYNLNERDPDENTPIHIAILARRLEHVKILLQAGASVHKKSDGSPPIHAAISMGSLPQHADFALECVKVLAENDADLAAKDDALHSPLYLACMYNLPHVVSFLLSTEIGKSTLNTKSDRSQGTALHVAAKFNPATNVFANPTKAKRATHVFSAAHLHHPDGSVANALHHIPGYPGKQADRQFHPEAMSSTEETAIQILLRTDGIEIDAPNSVGQTPLHIACSRGNWNAVRVLLGKGANPDLPDRRGFTPGQISHKRGLVIPNDLLESLGGPPTSGVVPPPRDLIVDPDSNTLLITHELCILHRTCPPVRRDATEEPPPENVRRLQVLVDNETGILRTREFSNCNWQGEARRAALVDVLKCHEYSYVETISQMCSVIPDHPSAVAHLDADTTMSRWTFEAALRAAGSVCEAVDKVMSGDFRNAFCMVRPPGHHAGPRGIVRCANDPDGGSHGFCFLNNVAIGAAYARSMYRNEGIRKIAIVDFDVHHGNGTEEIIRQLAPNVEKTVIRTPFAVGELAAPKYRPWLDETDIQDVFFASAHGYGPRGLDFSDTPSGGFFYPASGKTHTSDAIKNPSIVESPNLTDFLLSQTWTRMGDDARGNCCKILNCGLPLHPREGVPGMQRLEVRDTYRQTILPHLREFDPDIIFISAGFDAHKKDTMNFGYVGMVEDDYEWVTEQLVRIANTCCNGRIVSVLEGGYKIHGGIVSPFARSVASHVRALVDGGKSRELYDLQDGEWESQFERHLIDERERKRQYKLEKVRSIEGQSRRAIYGDGEGADGWEEPSTRKRKRNQVDYRQLYEQMKKEGFAA</sequence>
<dbReference type="SMART" id="SM00248">
    <property type="entry name" value="ANK"/>
    <property type="match status" value="5"/>
</dbReference>
<keyword evidence="1" id="KW-0040">ANK repeat</keyword>
<dbReference type="PANTHER" id="PTHR10625">
    <property type="entry name" value="HISTONE DEACETYLASE HDAC1-RELATED"/>
    <property type="match status" value="1"/>
</dbReference>
<proteinExistence type="predicted"/>
<comment type="caution">
    <text evidence="4">The sequence shown here is derived from an EMBL/GenBank/DDBJ whole genome shotgun (WGS) entry which is preliminary data.</text>
</comment>
<feature type="repeat" description="ANK" evidence="1">
    <location>
        <begin position="179"/>
        <end position="211"/>
    </location>
</feature>
<dbReference type="InterPro" id="IPR023801">
    <property type="entry name" value="His_deacetylse_dom"/>
</dbReference>
<evidence type="ECO:0000256" key="1">
    <source>
        <dbReference type="PROSITE-ProRule" id="PRU00023"/>
    </source>
</evidence>
<feature type="region of interest" description="Disordered" evidence="2">
    <location>
        <begin position="1"/>
        <end position="31"/>
    </location>
</feature>
<dbReference type="PANTHER" id="PTHR10625:SF26">
    <property type="entry name" value="HISTONE DEACETYLASE DOMAIN-CONTAINING PROTEIN"/>
    <property type="match status" value="1"/>
</dbReference>
<dbReference type="GO" id="GO:0000118">
    <property type="term" value="C:histone deacetylase complex"/>
    <property type="evidence" value="ECO:0007669"/>
    <property type="project" value="TreeGrafter"/>
</dbReference>
<evidence type="ECO:0000256" key="2">
    <source>
        <dbReference type="SAM" id="MobiDB-lite"/>
    </source>
</evidence>
<reference evidence="4" key="2">
    <citation type="submission" date="2021-04" db="EMBL/GenBank/DDBJ databases">
        <authorList>
            <person name="Podell S."/>
        </authorList>
    </citation>
    <scope>NUCLEOTIDE SEQUENCE</scope>
    <source>
        <strain evidence="4">Hildebrandi</strain>
    </source>
</reference>
<evidence type="ECO:0000313" key="5">
    <source>
        <dbReference type="Proteomes" id="UP000693970"/>
    </source>
</evidence>
<feature type="domain" description="Histone deacetylase" evidence="3">
    <location>
        <begin position="487"/>
        <end position="869"/>
    </location>
</feature>
<keyword evidence="5" id="KW-1185">Reference proteome</keyword>
<dbReference type="Pfam" id="PF00850">
    <property type="entry name" value="Hist_deacetyl"/>
    <property type="match status" value="1"/>
</dbReference>
<dbReference type="PROSITE" id="PS50297">
    <property type="entry name" value="ANK_REP_REGION"/>
    <property type="match status" value="2"/>
</dbReference>
<dbReference type="EMBL" id="JAGRRH010000020">
    <property type="protein sequence ID" value="KAG7347886.1"/>
    <property type="molecule type" value="Genomic_DNA"/>
</dbReference>
<organism evidence="4 5">
    <name type="scientific">Nitzschia inconspicua</name>
    <dbReference type="NCBI Taxonomy" id="303405"/>
    <lineage>
        <taxon>Eukaryota</taxon>
        <taxon>Sar</taxon>
        <taxon>Stramenopiles</taxon>
        <taxon>Ochrophyta</taxon>
        <taxon>Bacillariophyta</taxon>
        <taxon>Bacillariophyceae</taxon>
        <taxon>Bacillariophycidae</taxon>
        <taxon>Bacillariales</taxon>
        <taxon>Bacillariaceae</taxon>
        <taxon>Nitzschia</taxon>
    </lineage>
</organism>
<protein>
    <submittedName>
        <fullName evidence="4">Histone deacetylase superfamily protein</fullName>
    </submittedName>
</protein>
<dbReference type="OrthoDB" id="424012at2759"/>
<evidence type="ECO:0000313" key="4">
    <source>
        <dbReference type="EMBL" id="KAG7347886.1"/>
    </source>
</evidence>
<accession>A0A9K3KQV7</accession>
<feature type="compositionally biased region" description="Basic and acidic residues" evidence="2">
    <location>
        <begin position="142"/>
        <end position="156"/>
    </location>
</feature>
<dbReference type="GO" id="GO:0005737">
    <property type="term" value="C:cytoplasm"/>
    <property type="evidence" value="ECO:0007669"/>
    <property type="project" value="TreeGrafter"/>
</dbReference>
<dbReference type="GO" id="GO:0040029">
    <property type="term" value="P:epigenetic regulation of gene expression"/>
    <property type="evidence" value="ECO:0007669"/>
    <property type="project" value="TreeGrafter"/>
</dbReference>
<dbReference type="GO" id="GO:0004407">
    <property type="term" value="F:histone deacetylase activity"/>
    <property type="evidence" value="ECO:0007669"/>
    <property type="project" value="TreeGrafter"/>
</dbReference>
<feature type="region of interest" description="Disordered" evidence="2">
    <location>
        <begin position="938"/>
        <end position="962"/>
    </location>
</feature>
<dbReference type="Pfam" id="PF12796">
    <property type="entry name" value="Ank_2"/>
    <property type="match status" value="1"/>
</dbReference>
<reference evidence="4" key="1">
    <citation type="journal article" date="2021" name="Sci. Rep.">
        <title>Diploid genomic architecture of Nitzschia inconspicua, an elite biomass production diatom.</title>
        <authorList>
            <person name="Oliver A."/>
            <person name="Podell S."/>
            <person name="Pinowska A."/>
            <person name="Traller J.C."/>
            <person name="Smith S.R."/>
            <person name="McClure R."/>
            <person name="Beliaev A."/>
            <person name="Bohutskyi P."/>
            <person name="Hill E.A."/>
            <person name="Rabines A."/>
            <person name="Zheng H."/>
            <person name="Allen L.Z."/>
            <person name="Kuo A."/>
            <person name="Grigoriev I.V."/>
            <person name="Allen A.E."/>
            <person name="Hazlebeck D."/>
            <person name="Allen E.E."/>
        </authorList>
    </citation>
    <scope>NUCLEOTIDE SEQUENCE</scope>
    <source>
        <strain evidence="4">Hildebrandi</strain>
    </source>
</reference>
<feature type="region of interest" description="Disordered" evidence="2">
    <location>
        <begin position="46"/>
        <end position="158"/>
    </location>
</feature>
<evidence type="ECO:0000259" key="3">
    <source>
        <dbReference type="Pfam" id="PF00850"/>
    </source>
</evidence>
<dbReference type="PROSITE" id="PS50088">
    <property type="entry name" value="ANK_REPEAT"/>
    <property type="match status" value="3"/>
</dbReference>
<feature type="repeat" description="ANK" evidence="1">
    <location>
        <begin position="381"/>
        <end position="413"/>
    </location>
</feature>
<dbReference type="Pfam" id="PF00023">
    <property type="entry name" value="Ank"/>
    <property type="match status" value="1"/>
</dbReference>
<feature type="compositionally biased region" description="Low complexity" evidence="2">
    <location>
        <begin position="83"/>
        <end position="103"/>
    </location>
</feature>
<dbReference type="AlphaFoldDB" id="A0A9K3KQV7"/>
<gene>
    <name evidence="4" type="ORF">IV203_016591</name>
</gene>